<dbReference type="InterPro" id="IPR009000">
    <property type="entry name" value="Transl_B-barrel_sf"/>
</dbReference>
<dbReference type="GO" id="GO:0005762">
    <property type="term" value="C:mitochondrial large ribosomal subunit"/>
    <property type="evidence" value="ECO:0007669"/>
    <property type="project" value="TreeGrafter"/>
</dbReference>
<comment type="similarity">
    <text evidence="1">Belongs to the universal ribosomal protein uL3 family.</text>
</comment>
<dbReference type="PANTHER" id="PTHR11229:SF8">
    <property type="entry name" value="LARGE RIBOSOMAL SUBUNIT PROTEIN UL3M"/>
    <property type="match status" value="1"/>
</dbReference>
<feature type="region of interest" description="Disordered" evidence="6">
    <location>
        <begin position="240"/>
        <end position="270"/>
    </location>
</feature>
<sequence>MALALTTTFTKSTVKFLEERLLLLTISCGPVRNKSKQNPKPRLRNPTWFTQKHRVSSDDNVTLENKEFLKEVVQDRYFNVDNEISKDLASNVIWRPGLQRTGVMARKIGIYPMWLKTGKKISTTLLQVLDNHVIKYYPPEDYDPQVKRVGRIYNRKGCLLLGAEGADPSTFTREYCGLFKDSGVIPKRHLARFFVSPDAVLPAGTLISALHFQAGNYVDVRGLTIDRGFQGVMKRHGFKGMPASHGVTKTHRRGGNIGGGGEKGRVWPGTKMPGHMGNRYRILRGLKIWRINTKYNVLFVSGQNIPGATNSIVYIYDTKLPARKPAEPLPFPTYIGTGEELSENIFDKEIHEFSEPTIVYSDKN</sequence>
<comment type="caution">
    <text evidence="7">The sequence shown here is derived from an EMBL/GenBank/DDBJ whole genome shotgun (WGS) entry which is preliminary data.</text>
</comment>
<keyword evidence="2" id="KW-0689">Ribosomal protein</keyword>
<evidence type="ECO:0000256" key="2">
    <source>
        <dbReference type="ARBA" id="ARBA00022980"/>
    </source>
</evidence>
<organism evidence="7 8">
    <name type="scientific">Zophobas morio</name>
    <dbReference type="NCBI Taxonomy" id="2755281"/>
    <lineage>
        <taxon>Eukaryota</taxon>
        <taxon>Metazoa</taxon>
        <taxon>Ecdysozoa</taxon>
        <taxon>Arthropoda</taxon>
        <taxon>Hexapoda</taxon>
        <taxon>Insecta</taxon>
        <taxon>Pterygota</taxon>
        <taxon>Neoptera</taxon>
        <taxon>Endopterygota</taxon>
        <taxon>Coleoptera</taxon>
        <taxon>Polyphaga</taxon>
        <taxon>Cucujiformia</taxon>
        <taxon>Tenebrionidae</taxon>
        <taxon>Zophobas</taxon>
    </lineage>
</organism>
<accession>A0AA38IC33</accession>
<evidence type="ECO:0000313" key="7">
    <source>
        <dbReference type="EMBL" id="KAJ3655273.1"/>
    </source>
</evidence>
<evidence type="ECO:0000256" key="5">
    <source>
        <dbReference type="ARBA" id="ARBA00035396"/>
    </source>
</evidence>
<dbReference type="PANTHER" id="PTHR11229">
    <property type="entry name" value="50S RIBOSOMAL PROTEIN L3"/>
    <property type="match status" value="1"/>
</dbReference>
<dbReference type="EMBL" id="JALNTZ010000004">
    <property type="protein sequence ID" value="KAJ3655273.1"/>
    <property type="molecule type" value="Genomic_DNA"/>
</dbReference>
<protein>
    <recommendedName>
        <fullName evidence="4">Large ribosomal subunit protein uL3m</fullName>
    </recommendedName>
    <alternativeName>
        <fullName evidence="5">39S ribosomal protein L3, mitochondrial</fullName>
    </alternativeName>
</protein>
<evidence type="ECO:0000313" key="8">
    <source>
        <dbReference type="Proteomes" id="UP001168821"/>
    </source>
</evidence>
<dbReference type="Pfam" id="PF00297">
    <property type="entry name" value="Ribosomal_L3"/>
    <property type="match status" value="1"/>
</dbReference>
<dbReference type="Proteomes" id="UP001168821">
    <property type="component" value="Unassembled WGS sequence"/>
</dbReference>
<keyword evidence="8" id="KW-1185">Reference proteome</keyword>
<evidence type="ECO:0000256" key="4">
    <source>
        <dbReference type="ARBA" id="ARBA00035209"/>
    </source>
</evidence>
<reference evidence="7" key="1">
    <citation type="journal article" date="2023" name="G3 (Bethesda)">
        <title>Whole genome assemblies of Zophobas morio and Tenebrio molitor.</title>
        <authorList>
            <person name="Kaur S."/>
            <person name="Stinson S.A."/>
            <person name="diCenzo G.C."/>
        </authorList>
    </citation>
    <scope>NUCLEOTIDE SEQUENCE</scope>
    <source>
        <strain evidence="7">QUZm001</strain>
    </source>
</reference>
<dbReference type="FunFam" id="2.40.30.10:FF:000049">
    <property type="entry name" value="39S ribosomal protein L3, mitochondrial"/>
    <property type="match status" value="1"/>
</dbReference>
<name>A0AA38IC33_9CUCU</name>
<evidence type="ECO:0000256" key="1">
    <source>
        <dbReference type="ARBA" id="ARBA00006540"/>
    </source>
</evidence>
<evidence type="ECO:0000256" key="6">
    <source>
        <dbReference type="SAM" id="MobiDB-lite"/>
    </source>
</evidence>
<proteinExistence type="inferred from homology"/>
<keyword evidence="3" id="KW-0687">Ribonucleoprotein</keyword>
<dbReference type="AlphaFoldDB" id="A0AA38IC33"/>
<evidence type="ECO:0000256" key="3">
    <source>
        <dbReference type="ARBA" id="ARBA00023274"/>
    </source>
</evidence>
<gene>
    <name evidence="7" type="ORF">Zmor_014409</name>
</gene>
<dbReference type="InterPro" id="IPR019927">
    <property type="entry name" value="Ribosomal_uL3_bac/org-type"/>
</dbReference>
<dbReference type="InterPro" id="IPR000597">
    <property type="entry name" value="Ribosomal_uL3"/>
</dbReference>
<dbReference type="GO" id="GO:0006412">
    <property type="term" value="P:translation"/>
    <property type="evidence" value="ECO:0007669"/>
    <property type="project" value="InterPro"/>
</dbReference>
<dbReference type="SUPFAM" id="SSF50447">
    <property type="entry name" value="Translation proteins"/>
    <property type="match status" value="1"/>
</dbReference>
<dbReference type="Gene3D" id="2.40.30.10">
    <property type="entry name" value="Translation factors"/>
    <property type="match status" value="2"/>
</dbReference>
<dbReference type="GO" id="GO:0003735">
    <property type="term" value="F:structural constituent of ribosome"/>
    <property type="evidence" value="ECO:0007669"/>
    <property type="project" value="InterPro"/>
</dbReference>
<dbReference type="NCBIfam" id="TIGR03625">
    <property type="entry name" value="L3_bact"/>
    <property type="match status" value="1"/>
</dbReference>